<name>A0ABU1JX83_9PROT</name>
<dbReference type="SUPFAM" id="SSF46785">
    <property type="entry name" value="Winged helix' DNA-binding domain"/>
    <property type="match status" value="1"/>
</dbReference>
<evidence type="ECO:0000256" key="2">
    <source>
        <dbReference type="ARBA" id="ARBA00023125"/>
    </source>
</evidence>
<gene>
    <name evidence="7" type="ORF">E9232_005432</name>
</gene>
<dbReference type="Pfam" id="PF13545">
    <property type="entry name" value="HTH_Crp_2"/>
    <property type="match status" value="1"/>
</dbReference>
<dbReference type="Pfam" id="PF00072">
    <property type="entry name" value="Response_reg"/>
    <property type="match status" value="1"/>
</dbReference>
<dbReference type="InterPro" id="IPR012318">
    <property type="entry name" value="HTH_CRP"/>
</dbReference>
<accession>A0ABU1JX83</accession>
<keyword evidence="2" id="KW-0238">DNA-binding</keyword>
<protein>
    <submittedName>
        <fullName evidence="7">CRP-like cAMP-binding protein/CheY-like chemotaxis protein</fullName>
    </submittedName>
</protein>
<comment type="caution">
    <text evidence="7">The sequence shown here is derived from an EMBL/GenBank/DDBJ whole genome shotgun (WGS) entry which is preliminary data.</text>
</comment>
<dbReference type="Pfam" id="PF00027">
    <property type="entry name" value="cNMP_binding"/>
    <property type="match status" value="1"/>
</dbReference>
<dbReference type="Gene3D" id="3.40.50.2300">
    <property type="match status" value="1"/>
</dbReference>
<evidence type="ECO:0000256" key="3">
    <source>
        <dbReference type="ARBA" id="ARBA00023163"/>
    </source>
</evidence>
<feature type="domain" description="Response regulatory" evidence="5">
    <location>
        <begin position="241"/>
        <end position="351"/>
    </location>
</feature>
<dbReference type="InterPro" id="IPR036390">
    <property type="entry name" value="WH_DNA-bd_sf"/>
</dbReference>
<dbReference type="PANTHER" id="PTHR24567:SF68">
    <property type="entry name" value="DNA-BINDING TRANSCRIPTIONAL DUAL REGULATOR CRP"/>
    <property type="match status" value="1"/>
</dbReference>
<dbReference type="RefSeq" id="WP_309799382.1">
    <property type="nucleotide sequence ID" value="NZ_JAVDPW010000010.1"/>
</dbReference>
<dbReference type="Gene3D" id="2.60.120.10">
    <property type="entry name" value="Jelly Rolls"/>
    <property type="match status" value="1"/>
</dbReference>
<dbReference type="PROSITE" id="PS50110">
    <property type="entry name" value="RESPONSE_REGULATORY"/>
    <property type="match status" value="1"/>
</dbReference>
<dbReference type="SMART" id="SM00419">
    <property type="entry name" value="HTH_CRP"/>
    <property type="match status" value="1"/>
</dbReference>
<dbReference type="PANTHER" id="PTHR24567">
    <property type="entry name" value="CRP FAMILY TRANSCRIPTIONAL REGULATORY PROTEIN"/>
    <property type="match status" value="1"/>
</dbReference>
<evidence type="ECO:0000313" key="7">
    <source>
        <dbReference type="EMBL" id="MDR6292887.1"/>
    </source>
</evidence>
<dbReference type="InterPro" id="IPR011006">
    <property type="entry name" value="CheY-like_superfamily"/>
</dbReference>
<proteinExistence type="predicted"/>
<dbReference type="CDD" id="cd00038">
    <property type="entry name" value="CAP_ED"/>
    <property type="match status" value="1"/>
</dbReference>
<organism evidence="7 8">
    <name type="scientific">Inquilinus ginsengisoli</name>
    <dbReference type="NCBI Taxonomy" id="363840"/>
    <lineage>
        <taxon>Bacteria</taxon>
        <taxon>Pseudomonadati</taxon>
        <taxon>Pseudomonadota</taxon>
        <taxon>Alphaproteobacteria</taxon>
        <taxon>Rhodospirillales</taxon>
        <taxon>Rhodospirillaceae</taxon>
        <taxon>Inquilinus</taxon>
    </lineage>
</organism>
<dbReference type="InterPro" id="IPR050397">
    <property type="entry name" value="Env_Response_Regulators"/>
</dbReference>
<sequence>MLDPATRALLAHPDAQDMQVAAGGIILAEGDQNPPLAVIRSGWAARCKSLPDGRRQILAFLLPGDLIGFQAQFAGAAATSVEAITDVHLRSCRPDSIRRPADAVAAHVIALMAVKQIELQDALLSLGQRTAAERMAALFLDLFERAASRQMLRAGALPMPLTQSHLSAALGVSPVHANRVIGKLQRSGAVRLQRGRLQILDLGLLCEAALRPMPAALAQIFGRPTSLPTAAPVPHAAPAKRILVVEDEFFLAHQVEDILVRMGLEVVGPCASLQEAIRISETQPLDAALLDVHLGQDALVYPVAEQLRRRNIPFSFLTGYLDHDLGRFPAEQVLSKPFQRKQLELAVEGLIR</sequence>
<dbReference type="InterPro" id="IPR001789">
    <property type="entry name" value="Sig_transdc_resp-reg_receiver"/>
</dbReference>
<evidence type="ECO:0000313" key="8">
    <source>
        <dbReference type="Proteomes" id="UP001262410"/>
    </source>
</evidence>
<dbReference type="SUPFAM" id="SSF52172">
    <property type="entry name" value="CheY-like"/>
    <property type="match status" value="1"/>
</dbReference>
<keyword evidence="3" id="KW-0804">Transcription</keyword>
<dbReference type="SMART" id="SM00448">
    <property type="entry name" value="REC"/>
    <property type="match status" value="1"/>
</dbReference>
<keyword evidence="4" id="KW-0597">Phosphoprotein</keyword>
<dbReference type="EMBL" id="JAVDPW010000010">
    <property type="protein sequence ID" value="MDR6292887.1"/>
    <property type="molecule type" value="Genomic_DNA"/>
</dbReference>
<keyword evidence="8" id="KW-1185">Reference proteome</keyword>
<keyword evidence="1" id="KW-0805">Transcription regulation</keyword>
<evidence type="ECO:0000259" key="6">
    <source>
        <dbReference type="PROSITE" id="PS51063"/>
    </source>
</evidence>
<feature type="domain" description="HTH crp-type" evidence="6">
    <location>
        <begin position="129"/>
        <end position="203"/>
    </location>
</feature>
<dbReference type="SMART" id="SM00100">
    <property type="entry name" value="cNMP"/>
    <property type="match status" value="1"/>
</dbReference>
<dbReference type="InterPro" id="IPR036388">
    <property type="entry name" value="WH-like_DNA-bd_sf"/>
</dbReference>
<dbReference type="InterPro" id="IPR000595">
    <property type="entry name" value="cNMP-bd_dom"/>
</dbReference>
<reference evidence="7 8" key="1">
    <citation type="submission" date="2023-07" db="EMBL/GenBank/DDBJ databases">
        <title>Sorghum-associated microbial communities from plants grown in Nebraska, USA.</title>
        <authorList>
            <person name="Schachtman D."/>
        </authorList>
    </citation>
    <scope>NUCLEOTIDE SEQUENCE [LARGE SCALE GENOMIC DNA]</scope>
    <source>
        <strain evidence="7 8">584</strain>
    </source>
</reference>
<dbReference type="Gene3D" id="1.10.10.10">
    <property type="entry name" value="Winged helix-like DNA-binding domain superfamily/Winged helix DNA-binding domain"/>
    <property type="match status" value="1"/>
</dbReference>
<evidence type="ECO:0000256" key="4">
    <source>
        <dbReference type="PROSITE-ProRule" id="PRU00169"/>
    </source>
</evidence>
<dbReference type="InterPro" id="IPR018490">
    <property type="entry name" value="cNMP-bd_dom_sf"/>
</dbReference>
<dbReference type="Proteomes" id="UP001262410">
    <property type="component" value="Unassembled WGS sequence"/>
</dbReference>
<evidence type="ECO:0000256" key="1">
    <source>
        <dbReference type="ARBA" id="ARBA00023015"/>
    </source>
</evidence>
<feature type="modified residue" description="4-aspartylphosphate" evidence="4">
    <location>
        <position position="291"/>
    </location>
</feature>
<dbReference type="InterPro" id="IPR014710">
    <property type="entry name" value="RmlC-like_jellyroll"/>
</dbReference>
<dbReference type="SUPFAM" id="SSF51206">
    <property type="entry name" value="cAMP-binding domain-like"/>
    <property type="match status" value="1"/>
</dbReference>
<dbReference type="PROSITE" id="PS51063">
    <property type="entry name" value="HTH_CRP_2"/>
    <property type="match status" value="1"/>
</dbReference>
<evidence type="ECO:0000259" key="5">
    <source>
        <dbReference type="PROSITE" id="PS50110"/>
    </source>
</evidence>